<dbReference type="Proteomes" id="UP000198822">
    <property type="component" value="Chromosome I"/>
</dbReference>
<keyword evidence="1" id="KW-0067">ATP-binding</keyword>
<accession>A0A1G8F6W7</accession>
<protein>
    <submittedName>
        <fullName evidence="1">Helicase/secretion neighborhood TadE-like protein</fullName>
    </submittedName>
</protein>
<dbReference type="STRING" id="399736.SAMN04489720_2358"/>
<dbReference type="RefSeq" id="WP_092505226.1">
    <property type="nucleotide sequence ID" value="NZ_LT629695.1"/>
</dbReference>
<name>A0A1G8F6W7_9MICO</name>
<organism evidence="1 2">
    <name type="scientific">Agrococcus jejuensis</name>
    <dbReference type="NCBI Taxonomy" id="399736"/>
    <lineage>
        <taxon>Bacteria</taxon>
        <taxon>Bacillati</taxon>
        <taxon>Actinomycetota</taxon>
        <taxon>Actinomycetes</taxon>
        <taxon>Micrococcales</taxon>
        <taxon>Microbacteriaceae</taxon>
        <taxon>Agrococcus</taxon>
    </lineage>
</organism>
<dbReference type="PROSITE" id="PS51257">
    <property type="entry name" value="PROKAR_LIPOPROTEIN"/>
    <property type="match status" value="1"/>
</dbReference>
<reference evidence="2" key="1">
    <citation type="submission" date="2016-10" db="EMBL/GenBank/DDBJ databases">
        <authorList>
            <person name="Varghese N."/>
            <person name="Submissions S."/>
        </authorList>
    </citation>
    <scope>NUCLEOTIDE SEQUENCE [LARGE SCALE GENOMIC DNA]</scope>
    <source>
        <strain evidence="2">DSM 22002</strain>
    </source>
</reference>
<dbReference type="OrthoDB" id="9985233at2"/>
<gene>
    <name evidence="1" type="ORF">SAMN04489720_2358</name>
</gene>
<dbReference type="EMBL" id="LT629695">
    <property type="protein sequence ID" value="SDH77841.1"/>
    <property type="molecule type" value="Genomic_DNA"/>
</dbReference>
<proteinExistence type="predicted"/>
<keyword evidence="1" id="KW-0347">Helicase</keyword>
<dbReference type="AlphaFoldDB" id="A0A1G8F6W7"/>
<evidence type="ECO:0000313" key="2">
    <source>
        <dbReference type="Proteomes" id="UP000198822"/>
    </source>
</evidence>
<keyword evidence="2" id="KW-1185">Reference proteome</keyword>
<keyword evidence="1" id="KW-0378">Hydrolase</keyword>
<sequence>MIAARLASERGAGAVLALAIVAAAVVAAGVTLGACGLVVASARVDAAADAAALSAADAAAGWASDDPCTRAGMVAAANGATVVACSLEGLTATIVAADAGGLPVRATAVAGPPDEERDDG</sequence>
<keyword evidence="1" id="KW-0547">Nucleotide-binding</keyword>
<dbReference type="GO" id="GO:0004386">
    <property type="term" value="F:helicase activity"/>
    <property type="evidence" value="ECO:0007669"/>
    <property type="project" value="UniProtKB-KW"/>
</dbReference>
<evidence type="ECO:0000313" key="1">
    <source>
        <dbReference type="EMBL" id="SDH77841.1"/>
    </source>
</evidence>